<keyword evidence="2" id="KW-0479">Metal-binding</keyword>
<reference evidence="3 4" key="1">
    <citation type="journal article" date="2019" name="Int. J. Syst. Evol. Microbiol.">
        <title>The Global Catalogue of Microorganisms (GCM) 10K type strain sequencing project: providing services to taxonomists for standard genome sequencing and annotation.</title>
        <authorList>
            <consortium name="The Broad Institute Genomics Platform"/>
            <consortium name="The Broad Institute Genome Sequencing Center for Infectious Disease"/>
            <person name="Wu L."/>
            <person name="Ma J."/>
        </authorList>
    </citation>
    <scope>NUCLEOTIDE SEQUENCE [LARGE SCALE GENOMIC DNA]</scope>
    <source>
        <strain evidence="3 4">JCM 10303</strain>
    </source>
</reference>
<dbReference type="CDD" id="cd11030">
    <property type="entry name" value="CYP105-like"/>
    <property type="match status" value="1"/>
</dbReference>
<dbReference type="InterPro" id="IPR002397">
    <property type="entry name" value="Cyt_P450_B"/>
</dbReference>
<dbReference type="Proteomes" id="UP001500729">
    <property type="component" value="Unassembled WGS sequence"/>
</dbReference>
<dbReference type="Pfam" id="PF00067">
    <property type="entry name" value="p450"/>
    <property type="match status" value="1"/>
</dbReference>
<dbReference type="InterPro" id="IPR017972">
    <property type="entry name" value="Cyt_P450_CS"/>
</dbReference>
<accession>A0ABN1CGS2</accession>
<keyword evidence="2" id="KW-0349">Heme</keyword>
<organism evidence="3 4">
    <name type="scientific">Saccharopolyspora erythraea</name>
    <name type="common">Streptomyces erythraeus</name>
    <dbReference type="NCBI Taxonomy" id="1836"/>
    <lineage>
        <taxon>Bacteria</taxon>
        <taxon>Bacillati</taxon>
        <taxon>Actinomycetota</taxon>
        <taxon>Actinomycetes</taxon>
        <taxon>Pseudonocardiales</taxon>
        <taxon>Pseudonocardiaceae</taxon>
        <taxon>Saccharopolyspora</taxon>
    </lineage>
</organism>
<keyword evidence="2" id="KW-0560">Oxidoreductase</keyword>
<sequence>MPRTCPYSPPREYERLRSQEPVKRVRTIGGGTAWLVTRHEDVRRVLSDPRMSSDRTMPGFPSLVPGRRAIVAENKQAMIGMDGQEHAEARRAVIGEFTVRRINRMRPRIQEIVDECVDRMLAAGGPVDLVRELSLPVPSLVICELLGVPYSDHDFFQSRSALMISRSTPPERRRDVVLELRRYLDELVAEKVREPADDLLGRQVAQQSEKGEVDREGLVSLAFLLLIAGHETTANMISLGTLALLDNPDQLARITEDPARTPAAVEELLRYFSIVDGATSRTALADIEIGGVLIREGEGVVAVGLSANRDPEAFDSPDELDLDRQARNHVAFGFGAHQCLGQNLARVELQIVFDTLFRRIPGLRLADGLDGIRFKDDALVYGAHEMSVTW</sequence>
<dbReference type="InterPro" id="IPR001128">
    <property type="entry name" value="Cyt_P450"/>
</dbReference>
<gene>
    <name evidence="3" type="ORF">GCM10009533_16240</name>
</gene>
<proteinExistence type="inferred from homology"/>
<dbReference type="PANTHER" id="PTHR46696:SF1">
    <property type="entry name" value="CYTOCHROME P450 YJIB-RELATED"/>
    <property type="match status" value="1"/>
</dbReference>
<dbReference type="PROSITE" id="PS00086">
    <property type="entry name" value="CYTOCHROME_P450"/>
    <property type="match status" value="1"/>
</dbReference>
<dbReference type="SUPFAM" id="SSF48264">
    <property type="entry name" value="Cytochrome P450"/>
    <property type="match status" value="1"/>
</dbReference>
<evidence type="ECO:0000256" key="1">
    <source>
        <dbReference type="ARBA" id="ARBA00010617"/>
    </source>
</evidence>
<protein>
    <submittedName>
        <fullName evidence="3">Cytochrome P450</fullName>
    </submittedName>
</protein>
<dbReference type="EMBL" id="BAAAGS010000007">
    <property type="protein sequence ID" value="GAA0517851.1"/>
    <property type="molecule type" value="Genomic_DNA"/>
</dbReference>
<dbReference type="PANTHER" id="PTHR46696">
    <property type="entry name" value="P450, PUTATIVE (EUROFUNG)-RELATED"/>
    <property type="match status" value="1"/>
</dbReference>
<keyword evidence="2" id="KW-0408">Iron</keyword>
<keyword evidence="2" id="KW-0503">Monooxygenase</keyword>
<evidence type="ECO:0000313" key="3">
    <source>
        <dbReference type="EMBL" id="GAA0517851.1"/>
    </source>
</evidence>
<dbReference type="InterPro" id="IPR036396">
    <property type="entry name" value="Cyt_P450_sf"/>
</dbReference>
<comment type="caution">
    <text evidence="3">The sequence shown here is derived from an EMBL/GenBank/DDBJ whole genome shotgun (WGS) entry which is preliminary data.</text>
</comment>
<dbReference type="PRINTS" id="PR00359">
    <property type="entry name" value="BP450"/>
</dbReference>
<evidence type="ECO:0000313" key="4">
    <source>
        <dbReference type="Proteomes" id="UP001500729"/>
    </source>
</evidence>
<keyword evidence="4" id="KW-1185">Reference proteome</keyword>
<dbReference type="PRINTS" id="PR00385">
    <property type="entry name" value="P450"/>
</dbReference>
<comment type="similarity">
    <text evidence="1 2">Belongs to the cytochrome P450 family.</text>
</comment>
<dbReference type="Gene3D" id="1.10.630.10">
    <property type="entry name" value="Cytochrome P450"/>
    <property type="match status" value="1"/>
</dbReference>
<name>A0ABN1CGS2_SACER</name>
<evidence type="ECO:0000256" key="2">
    <source>
        <dbReference type="RuleBase" id="RU000461"/>
    </source>
</evidence>